<reference evidence="2 4" key="1">
    <citation type="journal article" date="2017" name="Nature">
        <title>The sunflower genome provides insights into oil metabolism, flowering and Asterid evolution.</title>
        <authorList>
            <person name="Badouin H."/>
            <person name="Gouzy J."/>
            <person name="Grassa C.J."/>
            <person name="Murat F."/>
            <person name="Staton S.E."/>
            <person name="Cottret L."/>
            <person name="Lelandais-Briere C."/>
            <person name="Owens G.L."/>
            <person name="Carrere S."/>
            <person name="Mayjonade B."/>
            <person name="Legrand L."/>
            <person name="Gill N."/>
            <person name="Kane N.C."/>
            <person name="Bowers J.E."/>
            <person name="Hubner S."/>
            <person name="Bellec A."/>
            <person name="Berard A."/>
            <person name="Berges H."/>
            <person name="Blanchet N."/>
            <person name="Boniface M.C."/>
            <person name="Brunel D."/>
            <person name="Catrice O."/>
            <person name="Chaidir N."/>
            <person name="Claudel C."/>
            <person name="Donnadieu C."/>
            <person name="Faraut T."/>
            <person name="Fievet G."/>
            <person name="Helmstetter N."/>
            <person name="King M."/>
            <person name="Knapp S.J."/>
            <person name="Lai Z."/>
            <person name="Le Paslier M.C."/>
            <person name="Lippi Y."/>
            <person name="Lorenzon L."/>
            <person name="Mandel J.R."/>
            <person name="Marage G."/>
            <person name="Marchand G."/>
            <person name="Marquand E."/>
            <person name="Bret-Mestries E."/>
            <person name="Morien E."/>
            <person name="Nambeesan S."/>
            <person name="Nguyen T."/>
            <person name="Pegot-Espagnet P."/>
            <person name="Pouilly N."/>
            <person name="Raftis F."/>
            <person name="Sallet E."/>
            <person name="Schiex T."/>
            <person name="Thomas J."/>
            <person name="Vandecasteele C."/>
            <person name="Vares D."/>
            <person name="Vear F."/>
            <person name="Vautrin S."/>
            <person name="Crespi M."/>
            <person name="Mangin B."/>
            <person name="Burke J.M."/>
            <person name="Salse J."/>
            <person name="Munos S."/>
            <person name="Vincourt P."/>
            <person name="Rieseberg L.H."/>
            <person name="Langlade N.B."/>
        </authorList>
    </citation>
    <scope>NUCLEOTIDE SEQUENCE [LARGE SCALE GENOMIC DNA]</scope>
    <source>
        <strain evidence="4">cv. SF193</strain>
        <tissue evidence="2">Leaves</tissue>
    </source>
</reference>
<proteinExistence type="predicted"/>
<evidence type="ECO:0000313" key="3">
    <source>
        <dbReference type="EMBL" id="OTF85937.1"/>
    </source>
</evidence>
<dbReference type="Gramene" id="mRNA:HanXRQr2_Chr17g0796421">
    <property type="protein sequence ID" value="CDS:HanXRQr2_Chr17g0796421.1"/>
    <property type="gene ID" value="HanXRQr2_Chr17g0796421"/>
</dbReference>
<reference evidence="3" key="2">
    <citation type="submission" date="2017-02" db="EMBL/GenBank/DDBJ databases">
        <title>Sunflower complete genome.</title>
        <authorList>
            <person name="Langlade N."/>
            <person name="Munos S."/>
        </authorList>
    </citation>
    <scope>NUCLEOTIDE SEQUENCE [LARGE SCALE GENOMIC DNA]</scope>
    <source>
        <tissue evidence="3">Leaves</tissue>
    </source>
</reference>
<keyword evidence="4" id="KW-1185">Reference proteome</keyword>
<dbReference type="InterPro" id="IPR045297">
    <property type="entry name" value="Complex1_LYR_LYRM4"/>
</dbReference>
<dbReference type="EMBL" id="MNCJ02000332">
    <property type="protein sequence ID" value="KAF5754893.1"/>
    <property type="molecule type" value="Genomic_DNA"/>
</dbReference>
<organism evidence="3 4">
    <name type="scientific">Helianthus annuus</name>
    <name type="common">Common sunflower</name>
    <dbReference type="NCBI Taxonomy" id="4232"/>
    <lineage>
        <taxon>Eukaryota</taxon>
        <taxon>Viridiplantae</taxon>
        <taxon>Streptophyta</taxon>
        <taxon>Embryophyta</taxon>
        <taxon>Tracheophyta</taxon>
        <taxon>Spermatophyta</taxon>
        <taxon>Magnoliopsida</taxon>
        <taxon>eudicotyledons</taxon>
        <taxon>Gunneridae</taxon>
        <taxon>Pentapetalae</taxon>
        <taxon>asterids</taxon>
        <taxon>campanulids</taxon>
        <taxon>Asterales</taxon>
        <taxon>Asteraceae</taxon>
        <taxon>Asteroideae</taxon>
        <taxon>Heliantheae alliance</taxon>
        <taxon>Heliantheae</taxon>
        <taxon>Helianthus</taxon>
    </lineage>
</organism>
<protein>
    <submittedName>
        <fullName evidence="2 3">Complex 1 LYR protein</fullName>
    </submittedName>
</protein>
<dbReference type="OMA" id="NYNIHEY"/>
<dbReference type="Pfam" id="PF05347">
    <property type="entry name" value="Complex1_LYR"/>
    <property type="match status" value="1"/>
</dbReference>
<dbReference type="EMBL" id="CM007906">
    <property type="protein sequence ID" value="OTF85937.1"/>
    <property type="molecule type" value="Genomic_DNA"/>
</dbReference>
<dbReference type="FunCoup" id="A0A251RNT8">
    <property type="interactions" value="3289"/>
</dbReference>
<dbReference type="InParanoid" id="A0A251RNT8"/>
<dbReference type="PANTHER" id="PTHR47158">
    <property type="entry name" value="OS08G0239000 PROTEIN"/>
    <property type="match status" value="1"/>
</dbReference>
<dbReference type="GO" id="GO:0016226">
    <property type="term" value="P:iron-sulfur cluster assembly"/>
    <property type="evidence" value="ECO:0007669"/>
    <property type="project" value="InterPro"/>
</dbReference>
<feature type="domain" description="Complex 1 LYR protein" evidence="1">
    <location>
        <begin position="11"/>
        <end position="69"/>
    </location>
</feature>
<reference evidence="2" key="3">
    <citation type="submission" date="2020-06" db="EMBL/GenBank/DDBJ databases">
        <title>Helianthus annuus Genome sequencing and assembly Release 2.</title>
        <authorList>
            <person name="Gouzy J."/>
            <person name="Langlade N."/>
            <person name="Munos S."/>
        </authorList>
    </citation>
    <scope>NUCLEOTIDE SEQUENCE</scope>
    <source>
        <tissue evidence="2">Leaves</tissue>
    </source>
</reference>
<dbReference type="CDD" id="cd20264">
    <property type="entry name" value="Complex1_LYR_LYRM4"/>
    <property type="match status" value="1"/>
</dbReference>
<evidence type="ECO:0000313" key="4">
    <source>
        <dbReference type="Proteomes" id="UP000215914"/>
    </source>
</evidence>
<dbReference type="Proteomes" id="UP000215914">
    <property type="component" value="Chromosome 17"/>
</dbReference>
<dbReference type="AlphaFoldDB" id="A0A251RNT8"/>
<evidence type="ECO:0000313" key="2">
    <source>
        <dbReference type="EMBL" id="KAF5754893.1"/>
    </source>
</evidence>
<gene>
    <name evidence="3" type="ORF">HannXRQ_Chr17g0545301</name>
    <name evidence="2" type="ORF">HanXRQr2_Chr17g0796421</name>
</gene>
<evidence type="ECO:0000259" key="1">
    <source>
        <dbReference type="Pfam" id="PF05347"/>
    </source>
</evidence>
<dbReference type="STRING" id="4232.A0A251RNT8"/>
<dbReference type="PANTHER" id="PTHR47158:SF1">
    <property type="entry name" value="OS08G0239000 PROTEIN"/>
    <property type="match status" value="1"/>
</dbReference>
<dbReference type="InterPro" id="IPR008011">
    <property type="entry name" value="Complex1_LYR_dom"/>
</dbReference>
<accession>A0A251RNT8</accession>
<sequence length="92" mass="10692">MATAAPPPSRKQILSLFVSFLRLSRQFTDYNIREYTKRRTIDAFCHKKTLTNPSSVVVAFSDGNYQLQVAKRQALVYHMYSPEVKSIMEIKY</sequence>
<name>A0A251RNT8_HELAN</name>